<name>A0A9P6XC71_RHIOR</name>
<dbReference type="GO" id="GO:0008270">
    <property type="term" value="F:zinc ion binding"/>
    <property type="evidence" value="ECO:0007669"/>
    <property type="project" value="UniProtKB-KW"/>
</dbReference>
<dbReference type="InterPro" id="IPR043359">
    <property type="entry name" value="GLI-like"/>
</dbReference>
<dbReference type="Proteomes" id="UP000716291">
    <property type="component" value="Unassembled WGS sequence"/>
</dbReference>
<keyword evidence="3" id="KW-0677">Repeat</keyword>
<dbReference type="PROSITE" id="PS50157">
    <property type="entry name" value="ZINC_FINGER_C2H2_2"/>
    <property type="match status" value="3"/>
</dbReference>
<gene>
    <name evidence="10" type="ORF">G6F64_004604</name>
</gene>
<evidence type="ECO:0000256" key="1">
    <source>
        <dbReference type="ARBA" id="ARBA00004123"/>
    </source>
</evidence>
<comment type="subcellular location">
    <subcellularLocation>
        <location evidence="1">Nucleus</location>
    </subcellularLocation>
</comment>
<evidence type="ECO:0000256" key="7">
    <source>
        <dbReference type="PROSITE-ProRule" id="PRU00042"/>
    </source>
</evidence>
<keyword evidence="4 7" id="KW-0863">Zinc-finger</keyword>
<evidence type="ECO:0000313" key="10">
    <source>
        <dbReference type="EMBL" id="KAG1310376.1"/>
    </source>
</evidence>
<dbReference type="SUPFAM" id="SSF57667">
    <property type="entry name" value="beta-beta-alpha zinc fingers"/>
    <property type="match status" value="2"/>
</dbReference>
<keyword evidence="5" id="KW-0862">Zinc</keyword>
<dbReference type="GO" id="GO:0000978">
    <property type="term" value="F:RNA polymerase II cis-regulatory region sequence-specific DNA binding"/>
    <property type="evidence" value="ECO:0007669"/>
    <property type="project" value="TreeGrafter"/>
</dbReference>
<dbReference type="Pfam" id="PF00096">
    <property type="entry name" value="zf-C2H2"/>
    <property type="match status" value="2"/>
</dbReference>
<dbReference type="GO" id="GO:0000981">
    <property type="term" value="F:DNA-binding transcription factor activity, RNA polymerase II-specific"/>
    <property type="evidence" value="ECO:0007669"/>
    <property type="project" value="TreeGrafter"/>
</dbReference>
<evidence type="ECO:0000256" key="2">
    <source>
        <dbReference type="ARBA" id="ARBA00022723"/>
    </source>
</evidence>
<dbReference type="EMBL" id="JAANQT010000515">
    <property type="protein sequence ID" value="KAG1310376.1"/>
    <property type="molecule type" value="Genomic_DNA"/>
</dbReference>
<sequence length="372" mass="42648">MYSTNYYPSPHSDSDDNKNIKQEFTNYHDNKLMISTPLDHHQAYYFHETPESSISSASSISDLGLFDNNNYVLSHRPSFEYPSLVQPSPALSCSPSLSLMEDTGQYNHYSPSFHFPTGCLNDEIQLIPSLSDEDHMILLQKDNYNPNPYYHATPSTNETSSLSELSKEQLIERVVRLEMEKNYRTVPIRSKSNSILIADPIVTENKEKLSQMHSCKWESCDAQAPTLDKLMTHICNSHIGSGKATYHCEWQDCPRNKKPFMKRHKMHNHMRTHTGERPFVCTVIGCNKTFSRPDSLSTHIKTHSDCRPYLCSMPGCNKAYYHSRSLRKHIKSTHMKHSKINIPSSSSSSARNTVTQPSVYKNIHLENRINKS</sequence>
<evidence type="ECO:0000259" key="9">
    <source>
        <dbReference type="PROSITE" id="PS50157"/>
    </source>
</evidence>
<feature type="compositionally biased region" description="Polar residues" evidence="8">
    <location>
        <begin position="350"/>
        <end position="359"/>
    </location>
</feature>
<keyword evidence="2" id="KW-0479">Metal-binding</keyword>
<dbReference type="FunFam" id="3.30.160.60:FF:000125">
    <property type="entry name" value="Putative zinc finger protein 143"/>
    <property type="match status" value="1"/>
</dbReference>
<feature type="domain" description="C2H2-type" evidence="9">
    <location>
        <begin position="246"/>
        <end position="278"/>
    </location>
</feature>
<dbReference type="GO" id="GO:0005634">
    <property type="term" value="C:nucleus"/>
    <property type="evidence" value="ECO:0007669"/>
    <property type="project" value="UniProtKB-SubCell"/>
</dbReference>
<dbReference type="Gene3D" id="3.30.160.60">
    <property type="entry name" value="Classic Zinc Finger"/>
    <property type="match status" value="4"/>
</dbReference>
<comment type="caution">
    <text evidence="10">The sequence shown here is derived from an EMBL/GenBank/DDBJ whole genome shotgun (WGS) entry which is preliminary data.</text>
</comment>
<dbReference type="PANTHER" id="PTHR45718">
    <property type="entry name" value="TRANSCRIPTIONAL ACTIVATOR CUBITUS INTERRUPTUS"/>
    <property type="match status" value="1"/>
</dbReference>
<dbReference type="Pfam" id="PF23561">
    <property type="entry name" value="zf-C2H2_15"/>
    <property type="match status" value="1"/>
</dbReference>
<reference evidence="10" key="1">
    <citation type="journal article" date="2020" name="Microb. Genom.">
        <title>Genetic diversity of clinical and environmental Mucorales isolates obtained from an investigation of mucormycosis cases among solid organ transplant recipients.</title>
        <authorList>
            <person name="Nguyen M.H."/>
            <person name="Kaul D."/>
            <person name="Muto C."/>
            <person name="Cheng S.J."/>
            <person name="Richter R.A."/>
            <person name="Bruno V.M."/>
            <person name="Liu G."/>
            <person name="Beyhan S."/>
            <person name="Sundermann A.J."/>
            <person name="Mounaud S."/>
            <person name="Pasculle A.W."/>
            <person name="Nierman W.C."/>
            <person name="Driscoll E."/>
            <person name="Cumbie R."/>
            <person name="Clancy C.J."/>
            <person name="Dupont C.L."/>
        </authorList>
    </citation>
    <scope>NUCLEOTIDE SEQUENCE</scope>
    <source>
        <strain evidence="10">GL11</strain>
    </source>
</reference>
<dbReference type="PROSITE" id="PS00028">
    <property type="entry name" value="ZINC_FINGER_C2H2_1"/>
    <property type="match status" value="2"/>
</dbReference>
<dbReference type="AlphaFoldDB" id="A0A9P6XC71"/>
<keyword evidence="6" id="KW-0539">Nucleus</keyword>
<feature type="domain" description="C2H2-type" evidence="9">
    <location>
        <begin position="279"/>
        <end position="308"/>
    </location>
</feature>
<proteinExistence type="predicted"/>
<evidence type="ECO:0000256" key="8">
    <source>
        <dbReference type="SAM" id="MobiDB-lite"/>
    </source>
</evidence>
<evidence type="ECO:0000256" key="5">
    <source>
        <dbReference type="ARBA" id="ARBA00022833"/>
    </source>
</evidence>
<accession>A0A9P6XC71</accession>
<feature type="compositionally biased region" description="Basic and acidic residues" evidence="8">
    <location>
        <begin position="363"/>
        <end position="372"/>
    </location>
</feature>
<feature type="region of interest" description="Disordered" evidence="8">
    <location>
        <begin position="333"/>
        <end position="372"/>
    </location>
</feature>
<dbReference type="PANTHER" id="PTHR45718:SF4">
    <property type="entry name" value="TRANSCRIPTIONAL ACTIVATOR CUBITUS INTERRUPTUS"/>
    <property type="match status" value="1"/>
</dbReference>
<feature type="domain" description="C2H2-type" evidence="9">
    <location>
        <begin position="309"/>
        <end position="339"/>
    </location>
</feature>
<evidence type="ECO:0000256" key="4">
    <source>
        <dbReference type="ARBA" id="ARBA00022771"/>
    </source>
</evidence>
<dbReference type="InterPro" id="IPR036236">
    <property type="entry name" value="Znf_C2H2_sf"/>
</dbReference>
<evidence type="ECO:0000313" key="11">
    <source>
        <dbReference type="Proteomes" id="UP000716291"/>
    </source>
</evidence>
<evidence type="ECO:0000256" key="3">
    <source>
        <dbReference type="ARBA" id="ARBA00022737"/>
    </source>
</evidence>
<organism evidence="10 11">
    <name type="scientific">Rhizopus oryzae</name>
    <name type="common">Mucormycosis agent</name>
    <name type="synonym">Rhizopus arrhizus var. delemar</name>
    <dbReference type="NCBI Taxonomy" id="64495"/>
    <lineage>
        <taxon>Eukaryota</taxon>
        <taxon>Fungi</taxon>
        <taxon>Fungi incertae sedis</taxon>
        <taxon>Mucoromycota</taxon>
        <taxon>Mucoromycotina</taxon>
        <taxon>Mucoromycetes</taxon>
        <taxon>Mucorales</taxon>
        <taxon>Mucorineae</taxon>
        <taxon>Rhizopodaceae</taxon>
        <taxon>Rhizopus</taxon>
    </lineage>
</organism>
<dbReference type="InterPro" id="IPR013087">
    <property type="entry name" value="Znf_C2H2_type"/>
</dbReference>
<evidence type="ECO:0000256" key="6">
    <source>
        <dbReference type="ARBA" id="ARBA00023242"/>
    </source>
</evidence>
<protein>
    <recommendedName>
        <fullName evidence="9">C2H2-type domain-containing protein</fullName>
    </recommendedName>
</protein>
<dbReference type="InterPro" id="IPR056436">
    <property type="entry name" value="Znf-C2H2_ZIC1-5/GLI1-3-like"/>
</dbReference>
<keyword evidence="11" id="KW-1185">Reference proteome</keyword>
<dbReference type="SMART" id="SM00355">
    <property type="entry name" value="ZnF_C2H2"/>
    <property type="match status" value="4"/>
</dbReference>